<feature type="region of interest" description="Disordered" evidence="1">
    <location>
        <begin position="158"/>
        <end position="266"/>
    </location>
</feature>
<keyword evidence="3" id="KW-1185">Reference proteome</keyword>
<sequence>MGNSQSHHKLSKPKTNTNSPFASPKVDKAAKVEPLSVSSRYSDFRATETPSRPNGKRDFRTLLSSPVETDFSFPPDENDDIGELASHVQRRLSTLSTSASPRSPIASAQTSTTKLASLPSSKLSVTRNSLEVEYDTAVKILQEVRKNSSREDLASLHTALQPSGRAQSLTTSQGLNRRLSTANSSSPSLIRRRSLATPGLATRNSPIDTLRNSWAQWSSSPRQSKKQEWKIDMTGTSPLTKLSTLDVAEESRNSPTPRAKTPGDMDYAHLGSLKIGSLYVTNGAPSPSASVISKLAARRPSNQESAQEDDYFTASGGYKSPVACMQPRKSKGHGRSKSSALLGQNKVVRNQGPNRRAKTMSRCDSPLKVERRPHTRCSFETTHSEQLERRLHVVNKSADTLARDYRAEIAPSPFATEEDAIQIHTAQEAEEGGPVDEGFIDSMPDDGVSFREEAFRILDGTIFGDDTPLPQSIGGIESSDRPPAPSKADSGYSSGGSFLSGRHSEDASKDGSAPVLHKHATRLDDLQESGSEPVKKHPISSYTFKEMLSLPISKPLPPVPIHESVAGRPAHLHLQEGPYRQLYSASAPFMPKSTASLSSTESKASTKKRLQKRTPSYQSLPVVQSCTPIAAGSIPDVPVPVREKFVRRLSETPGMEYLTQTYISAAHTDSNESLINSPSTVPITFPSPPSSPAPPRHHLRAQTERPPTPPSSLRRSLSIFRGKMGEEKKLQNARDEEEKRLTVIELGTVASSLGGSPYDIATNIAISKSNVPVNPMTLPTHPHQLGSALPRARSMVNMEAKVAADFARMRSKDRALARPQMPARPRSYYGSSQSYILYNDVPPMPTTEIDRLPAIRDFSPNALEENTGLPKKTGPTIRAKPTGRGPVVNQMIDRYDKQGQKIVQTKQKGWEAHSRLWSQRRQPIAEGLQGQSAVSPSTPTKVAERGSSEPPEDVGLDRYTGSLTYGYEGASGVGGGAGTRQLHSSASRNN</sequence>
<evidence type="ECO:0000313" key="3">
    <source>
        <dbReference type="Proteomes" id="UP000799536"/>
    </source>
</evidence>
<dbReference type="Proteomes" id="UP000799536">
    <property type="component" value="Unassembled WGS sequence"/>
</dbReference>
<feature type="compositionally biased region" description="Polar residues" evidence="1">
    <location>
        <begin position="234"/>
        <end position="243"/>
    </location>
</feature>
<feature type="region of interest" description="Disordered" evidence="1">
    <location>
        <begin position="461"/>
        <end position="513"/>
    </location>
</feature>
<evidence type="ECO:0000313" key="2">
    <source>
        <dbReference type="EMBL" id="KAF2198147.1"/>
    </source>
</evidence>
<dbReference type="OrthoDB" id="5341904at2759"/>
<feature type="compositionally biased region" description="Polar residues" evidence="1">
    <location>
        <begin position="929"/>
        <end position="940"/>
    </location>
</feature>
<proteinExistence type="predicted"/>
<organism evidence="2 3">
    <name type="scientific">Delitschia confertaspora ATCC 74209</name>
    <dbReference type="NCBI Taxonomy" id="1513339"/>
    <lineage>
        <taxon>Eukaryota</taxon>
        <taxon>Fungi</taxon>
        <taxon>Dikarya</taxon>
        <taxon>Ascomycota</taxon>
        <taxon>Pezizomycotina</taxon>
        <taxon>Dothideomycetes</taxon>
        <taxon>Pleosporomycetidae</taxon>
        <taxon>Pleosporales</taxon>
        <taxon>Delitschiaceae</taxon>
        <taxon>Delitschia</taxon>
    </lineage>
</organism>
<gene>
    <name evidence="2" type="ORF">GQ43DRAFT_174459</name>
</gene>
<feature type="region of interest" description="Disordered" evidence="1">
    <location>
        <begin position="861"/>
        <end position="886"/>
    </location>
</feature>
<feature type="region of interest" description="Disordered" evidence="1">
    <location>
        <begin position="671"/>
        <end position="715"/>
    </location>
</feature>
<feature type="compositionally biased region" description="Low complexity" evidence="1">
    <location>
        <begin position="490"/>
        <end position="501"/>
    </location>
</feature>
<feature type="compositionally biased region" description="Gly residues" evidence="1">
    <location>
        <begin position="969"/>
        <end position="978"/>
    </location>
</feature>
<feature type="compositionally biased region" description="Polar residues" evidence="1">
    <location>
        <begin position="158"/>
        <end position="183"/>
    </location>
</feature>
<reference evidence="2" key="1">
    <citation type="journal article" date="2020" name="Stud. Mycol.">
        <title>101 Dothideomycetes genomes: a test case for predicting lifestyles and emergence of pathogens.</title>
        <authorList>
            <person name="Haridas S."/>
            <person name="Albert R."/>
            <person name="Binder M."/>
            <person name="Bloem J."/>
            <person name="Labutti K."/>
            <person name="Salamov A."/>
            <person name="Andreopoulos B."/>
            <person name="Baker S."/>
            <person name="Barry K."/>
            <person name="Bills G."/>
            <person name="Bluhm B."/>
            <person name="Cannon C."/>
            <person name="Castanera R."/>
            <person name="Culley D."/>
            <person name="Daum C."/>
            <person name="Ezra D."/>
            <person name="Gonzalez J."/>
            <person name="Henrissat B."/>
            <person name="Kuo A."/>
            <person name="Liang C."/>
            <person name="Lipzen A."/>
            <person name="Lutzoni F."/>
            <person name="Magnuson J."/>
            <person name="Mondo S."/>
            <person name="Nolan M."/>
            <person name="Ohm R."/>
            <person name="Pangilinan J."/>
            <person name="Park H.-J."/>
            <person name="Ramirez L."/>
            <person name="Alfaro M."/>
            <person name="Sun H."/>
            <person name="Tritt A."/>
            <person name="Yoshinaga Y."/>
            <person name="Zwiers L.-H."/>
            <person name="Turgeon B."/>
            <person name="Goodwin S."/>
            <person name="Spatafora J."/>
            <person name="Crous P."/>
            <person name="Grigoriev I."/>
        </authorList>
    </citation>
    <scope>NUCLEOTIDE SEQUENCE</scope>
    <source>
        <strain evidence="2">ATCC 74209</strain>
    </source>
</reference>
<feature type="compositionally biased region" description="Pro residues" evidence="1">
    <location>
        <begin position="685"/>
        <end position="694"/>
    </location>
</feature>
<feature type="compositionally biased region" description="Polar residues" evidence="1">
    <location>
        <begin position="981"/>
        <end position="990"/>
    </location>
</feature>
<feature type="compositionally biased region" description="Polar residues" evidence="1">
    <location>
        <begin position="202"/>
        <end position="222"/>
    </location>
</feature>
<name>A0A9P4JK31_9PLEO</name>
<evidence type="ECO:0000256" key="1">
    <source>
        <dbReference type="SAM" id="MobiDB-lite"/>
    </source>
</evidence>
<dbReference type="AlphaFoldDB" id="A0A9P4JK31"/>
<feature type="compositionally biased region" description="Polar residues" evidence="1">
    <location>
        <begin position="593"/>
        <end position="603"/>
    </location>
</feature>
<feature type="region of interest" description="Disordered" evidence="1">
    <location>
        <begin position="1"/>
        <end position="119"/>
    </location>
</feature>
<feature type="region of interest" description="Disordered" evidence="1">
    <location>
        <begin position="925"/>
        <end position="990"/>
    </location>
</feature>
<feature type="region of interest" description="Disordered" evidence="1">
    <location>
        <begin position="593"/>
        <end position="616"/>
    </location>
</feature>
<dbReference type="EMBL" id="ML994167">
    <property type="protein sequence ID" value="KAF2198147.1"/>
    <property type="molecule type" value="Genomic_DNA"/>
</dbReference>
<feature type="compositionally biased region" description="Basic residues" evidence="1">
    <location>
        <begin position="1"/>
        <end position="12"/>
    </location>
</feature>
<accession>A0A9P4JK31</accession>
<comment type="caution">
    <text evidence="2">The sequence shown here is derived from an EMBL/GenBank/DDBJ whole genome shotgun (WGS) entry which is preliminary data.</text>
</comment>
<protein>
    <submittedName>
        <fullName evidence="2">Uncharacterized protein</fullName>
    </submittedName>
</protein>
<feature type="compositionally biased region" description="Polar residues" evidence="1">
    <location>
        <begin position="91"/>
        <end position="119"/>
    </location>
</feature>